<name>A0A6D2IU02_9BRAS</name>
<organism evidence="2 3">
    <name type="scientific">Microthlaspi erraticum</name>
    <dbReference type="NCBI Taxonomy" id="1685480"/>
    <lineage>
        <taxon>Eukaryota</taxon>
        <taxon>Viridiplantae</taxon>
        <taxon>Streptophyta</taxon>
        <taxon>Embryophyta</taxon>
        <taxon>Tracheophyta</taxon>
        <taxon>Spermatophyta</taxon>
        <taxon>Magnoliopsida</taxon>
        <taxon>eudicotyledons</taxon>
        <taxon>Gunneridae</taxon>
        <taxon>Pentapetalae</taxon>
        <taxon>rosids</taxon>
        <taxon>malvids</taxon>
        <taxon>Brassicales</taxon>
        <taxon>Brassicaceae</taxon>
        <taxon>Coluteocarpeae</taxon>
        <taxon>Microthlaspi</taxon>
    </lineage>
</organism>
<dbReference type="EMBL" id="CACVBM020001103">
    <property type="protein sequence ID" value="CAA7031140.1"/>
    <property type="molecule type" value="Genomic_DNA"/>
</dbReference>
<accession>A0A6D2IU02</accession>
<sequence length="68" mass="6984">MLVVSFCCSCSGQCSEMDEAPRGRGARGRDARGRGGRASDRAGGRSGQGRGLPEESGESVAPSVALRQ</sequence>
<proteinExistence type="predicted"/>
<gene>
    <name evidence="2" type="ORF">MERR_LOCUS18375</name>
</gene>
<dbReference type="AlphaFoldDB" id="A0A6D2IU02"/>
<dbReference type="Proteomes" id="UP000467841">
    <property type="component" value="Unassembled WGS sequence"/>
</dbReference>
<feature type="compositionally biased region" description="Basic and acidic residues" evidence="1">
    <location>
        <begin position="19"/>
        <end position="43"/>
    </location>
</feature>
<comment type="caution">
    <text evidence="2">The sequence shown here is derived from an EMBL/GenBank/DDBJ whole genome shotgun (WGS) entry which is preliminary data.</text>
</comment>
<reference evidence="2" key="1">
    <citation type="submission" date="2020-01" db="EMBL/GenBank/DDBJ databases">
        <authorList>
            <person name="Mishra B."/>
        </authorList>
    </citation>
    <scope>NUCLEOTIDE SEQUENCE [LARGE SCALE GENOMIC DNA]</scope>
</reference>
<feature type="region of interest" description="Disordered" evidence="1">
    <location>
        <begin position="13"/>
        <end position="68"/>
    </location>
</feature>
<keyword evidence="3" id="KW-1185">Reference proteome</keyword>
<evidence type="ECO:0000313" key="2">
    <source>
        <dbReference type="EMBL" id="CAA7031140.1"/>
    </source>
</evidence>
<evidence type="ECO:0000313" key="3">
    <source>
        <dbReference type="Proteomes" id="UP000467841"/>
    </source>
</evidence>
<protein>
    <submittedName>
        <fullName evidence="2">Uncharacterized protein</fullName>
    </submittedName>
</protein>
<evidence type="ECO:0000256" key="1">
    <source>
        <dbReference type="SAM" id="MobiDB-lite"/>
    </source>
</evidence>